<name>A0A1Z1MSN3_9FLOR</name>
<keyword evidence="1" id="KW-0812">Transmembrane</keyword>
<dbReference type="AlphaFoldDB" id="A0A1Z1MSN3"/>
<proteinExistence type="predicted"/>
<accession>A0A1Z1MSN3</accession>
<keyword evidence="1" id="KW-0472">Membrane</keyword>
<geneLocation type="chloroplast" evidence="2"/>
<feature type="transmembrane region" description="Helical" evidence="1">
    <location>
        <begin position="35"/>
        <end position="59"/>
    </location>
</feature>
<protein>
    <submittedName>
        <fullName evidence="2">Uncharacterized protein</fullName>
    </submittedName>
</protein>
<keyword evidence="2" id="KW-0150">Chloroplast</keyword>
<evidence type="ECO:0000256" key="1">
    <source>
        <dbReference type="SAM" id="Phobius"/>
    </source>
</evidence>
<keyword evidence="1" id="KW-1133">Transmembrane helix</keyword>
<keyword evidence="2" id="KW-0934">Plastid</keyword>
<sequence length="60" mass="7493">MDEDLDLMFYRKKSISLFDYGYRIFFVNYQRFQHLLIGDFALLLSHYYILIVIYVFYLFT</sequence>
<dbReference type="EMBL" id="MF101453">
    <property type="protein sequence ID" value="ARW68791.1"/>
    <property type="molecule type" value="Genomic_DNA"/>
</dbReference>
<gene>
    <name evidence="2" type="primary">Orf60</name>
</gene>
<evidence type="ECO:0000313" key="2">
    <source>
        <dbReference type="EMBL" id="ARW68791.1"/>
    </source>
</evidence>
<organism evidence="2">
    <name type="scientific">Palisada sp</name>
    <dbReference type="NCBI Taxonomy" id="1955416"/>
    <lineage>
        <taxon>Eukaryota</taxon>
        <taxon>Rhodophyta</taxon>
        <taxon>Florideophyceae</taxon>
        <taxon>Rhodymeniophycidae</taxon>
        <taxon>Ceramiales</taxon>
        <taxon>Rhodomelaceae</taxon>
        <taxon>Laurencieae</taxon>
        <taxon>Palisada</taxon>
    </lineage>
</organism>
<reference evidence="2" key="1">
    <citation type="journal article" date="2017" name="J. Phycol.">
        <title>Analysis of chloroplast genomes and a supermatrix inform reclassification of the Rhodomelaceae (Rhodophyta).</title>
        <authorList>
            <person name="Diaz-Tapia P."/>
            <person name="Maggs C.A."/>
            <person name="West J.A."/>
            <person name="Verbruggen H."/>
        </authorList>
    </citation>
    <scope>NUCLEOTIDE SEQUENCE</scope>
    <source>
        <strain evidence="2">PD1686</strain>
    </source>
</reference>